<reference evidence="1" key="1">
    <citation type="submission" date="2014-11" db="EMBL/GenBank/DDBJ databases">
        <authorList>
            <person name="Amaro Gonzalez C."/>
        </authorList>
    </citation>
    <scope>NUCLEOTIDE SEQUENCE</scope>
</reference>
<name>A0A0E9SB01_ANGAN</name>
<sequence length="19" mass="2324">MLMFIMEHFRHAVVQVVHV</sequence>
<reference evidence="1" key="2">
    <citation type="journal article" date="2015" name="Fish Shellfish Immunol.">
        <title>Early steps in the European eel (Anguilla anguilla)-Vibrio vulnificus interaction in the gills: Role of the RtxA13 toxin.</title>
        <authorList>
            <person name="Callol A."/>
            <person name="Pajuelo D."/>
            <person name="Ebbesson L."/>
            <person name="Teles M."/>
            <person name="MacKenzie S."/>
            <person name="Amaro C."/>
        </authorList>
    </citation>
    <scope>NUCLEOTIDE SEQUENCE</scope>
</reference>
<organism evidence="1">
    <name type="scientific">Anguilla anguilla</name>
    <name type="common">European freshwater eel</name>
    <name type="synonym">Muraena anguilla</name>
    <dbReference type="NCBI Taxonomy" id="7936"/>
    <lineage>
        <taxon>Eukaryota</taxon>
        <taxon>Metazoa</taxon>
        <taxon>Chordata</taxon>
        <taxon>Craniata</taxon>
        <taxon>Vertebrata</taxon>
        <taxon>Euteleostomi</taxon>
        <taxon>Actinopterygii</taxon>
        <taxon>Neopterygii</taxon>
        <taxon>Teleostei</taxon>
        <taxon>Anguilliformes</taxon>
        <taxon>Anguillidae</taxon>
        <taxon>Anguilla</taxon>
    </lineage>
</organism>
<protein>
    <submittedName>
        <fullName evidence="1">Uncharacterized protein</fullName>
    </submittedName>
</protein>
<proteinExistence type="predicted"/>
<accession>A0A0E9SB01</accession>
<dbReference type="EMBL" id="GBXM01070874">
    <property type="protein sequence ID" value="JAH37703.1"/>
    <property type="molecule type" value="Transcribed_RNA"/>
</dbReference>
<dbReference type="AlphaFoldDB" id="A0A0E9SB01"/>
<evidence type="ECO:0000313" key="1">
    <source>
        <dbReference type="EMBL" id="JAH37703.1"/>
    </source>
</evidence>